<dbReference type="Proteomes" id="UP000525329">
    <property type="component" value="Unassembled WGS sequence"/>
</dbReference>
<organism evidence="1 2">
    <name type="scientific">Candidatus Vesicomyosocius endoextente</name>
    <dbReference type="NCBI Taxonomy" id="2738853"/>
    <lineage>
        <taxon>Bacteria</taxon>
        <taxon>Pseudomonadati</taxon>
        <taxon>Pseudomonadota</taxon>
        <taxon>Gammaproteobacteria</taxon>
        <taxon>Candidatus Pseudothioglobaceae</taxon>
        <taxon>Candidatus Vesicomyidisocius</taxon>
    </lineage>
</organism>
<evidence type="ECO:0000313" key="2">
    <source>
        <dbReference type="Proteomes" id="UP000525329"/>
    </source>
</evidence>
<dbReference type="AlphaFoldDB" id="A0A853GD82"/>
<reference evidence="1 2" key="1">
    <citation type="submission" date="2020-05" db="EMBL/GenBank/DDBJ databases">
        <title>Horizontal transmission and recombination maintain forever young bacterial symbiont genomes.</title>
        <authorList>
            <person name="Russell S.L."/>
            <person name="Pepper-Tunick E."/>
            <person name="Svedberg J."/>
            <person name="Byrne A."/>
            <person name="Ruelas Castillo J."/>
            <person name="Vollmers C."/>
            <person name="Beinart R.A."/>
            <person name="Corbett-Detig R."/>
        </authorList>
    </citation>
    <scope>NUCLEOTIDE SEQUENCE [LARGE SCALE GENOMIC DNA]</scope>
    <source>
        <strain evidence="1">Monterey_2004</strain>
    </source>
</reference>
<evidence type="ECO:0000313" key="1">
    <source>
        <dbReference type="EMBL" id="NYT52481.1"/>
    </source>
</evidence>
<name>A0A853GD82_9GAMM</name>
<comment type="caution">
    <text evidence="1">The sequence shown here is derived from an EMBL/GenBank/DDBJ whole genome shotgun (WGS) entry which is preliminary data.</text>
</comment>
<dbReference type="EMBL" id="JACCHU010000001">
    <property type="protein sequence ID" value="NYT52481.1"/>
    <property type="molecule type" value="Genomic_DNA"/>
</dbReference>
<accession>A0A853GD82</accession>
<proteinExistence type="predicted"/>
<gene>
    <name evidence="1" type="ORF">H0A74_02765</name>
</gene>
<protein>
    <submittedName>
        <fullName evidence="1">Uncharacterized protein</fullName>
    </submittedName>
</protein>
<sequence length="79" mass="9369">MSLSFIIDRKNVNFLHQALVKHLNGMMTCVNRYIDYEKVNDSVIWVLEIFVTKHYLSKLLNFKGVRLLWKQNSPTNKLT</sequence>